<comment type="similarity">
    <text evidence="2">Belongs to the serine/threonine dehydratase family.</text>
</comment>
<evidence type="ECO:0000256" key="18">
    <source>
        <dbReference type="ARBA" id="ARBA00081761"/>
    </source>
</evidence>
<evidence type="ECO:0000256" key="4">
    <source>
        <dbReference type="ARBA" id="ARBA00022898"/>
    </source>
</evidence>
<evidence type="ECO:0000256" key="11">
    <source>
        <dbReference type="ARBA" id="ARBA00051769"/>
    </source>
</evidence>
<evidence type="ECO:0000256" key="9">
    <source>
        <dbReference type="ARBA" id="ARBA00049406"/>
    </source>
</evidence>
<evidence type="ECO:0000256" key="15">
    <source>
        <dbReference type="ARBA" id="ARBA00070760"/>
    </source>
</evidence>
<evidence type="ECO:0000256" key="8">
    <source>
        <dbReference type="ARBA" id="ARBA00042605"/>
    </source>
</evidence>
<dbReference type="Pfam" id="PF00291">
    <property type="entry name" value="PALP"/>
    <property type="match status" value="1"/>
</dbReference>
<keyword evidence="5" id="KW-0456">Lyase</keyword>
<dbReference type="GO" id="GO:0030170">
    <property type="term" value="F:pyridoxal phosphate binding"/>
    <property type="evidence" value="ECO:0007669"/>
    <property type="project" value="UniProtKB-ARBA"/>
</dbReference>
<evidence type="ECO:0000256" key="13">
    <source>
        <dbReference type="ARBA" id="ARBA00066349"/>
    </source>
</evidence>
<dbReference type="CDD" id="cd04886">
    <property type="entry name" value="ACT_ThrD-II-like"/>
    <property type="match status" value="1"/>
</dbReference>
<dbReference type="Proteomes" id="UP001432027">
    <property type="component" value="Unassembled WGS sequence"/>
</dbReference>
<dbReference type="EMBL" id="BTSX01000001">
    <property type="protein sequence ID" value="GMS81063.1"/>
    <property type="molecule type" value="Genomic_DNA"/>
</dbReference>
<dbReference type="GO" id="GO:0006565">
    <property type="term" value="P:L-serine catabolic process"/>
    <property type="evidence" value="ECO:0007669"/>
    <property type="project" value="TreeGrafter"/>
</dbReference>
<evidence type="ECO:0000256" key="5">
    <source>
        <dbReference type="ARBA" id="ARBA00023239"/>
    </source>
</evidence>
<dbReference type="SUPFAM" id="SSF53686">
    <property type="entry name" value="Tryptophan synthase beta subunit-like PLP-dependent enzymes"/>
    <property type="match status" value="1"/>
</dbReference>
<reference evidence="21" key="1">
    <citation type="submission" date="2023-10" db="EMBL/GenBank/DDBJ databases">
        <title>Genome assembly of Pristionchus species.</title>
        <authorList>
            <person name="Yoshida K."/>
            <person name="Sommer R.J."/>
        </authorList>
    </citation>
    <scope>NUCLEOTIDE SEQUENCE</scope>
    <source>
        <strain evidence="21">RS0144</strain>
    </source>
</reference>
<gene>
    <name evidence="21" type="ORF">PENTCL1PPCAC_3238</name>
</gene>
<evidence type="ECO:0000256" key="1">
    <source>
        <dbReference type="ARBA" id="ARBA00001933"/>
    </source>
</evidence>
<evidence type="ECO:0000256" key="10">
    <source>
        <dbReference type="ARBA" id="ARBA00050422"/>
    </source>
</evidence>
<dbReference type="GO" id="GO:0004794">
    <property type="term" value="F:threonine deaminase activity"/>
    <property type="evidence" value="ECO:0007669"/>
    <property type="project" value="TreeGrafter"/>
</dbReference>
<dbReference type="GO" id="GO:0003941">
    <property type="term" value="F:L-serine ammonia-lyase activity"/>
    <property type="evidence" value="ECO:0007669"/>
    <property type="project" value="UniProtKB-EC"/>
</dbReference>
<evidence type="ECO:0000256" key="17">
    <source>
        <dbReference type="ARBA" id="ARBA00081060"/>
    </source>
</evidence>
<dbReference type="Gene3D" id="3.30.70.260">
    <property type="match status" value="1"/>
</dbReference>
<evidence type="ECO:0000313" key="22">
    <source>
        <dbReference type="Proteomes" id="UP001432027"/>
    </source>
</evidence>
<dbReference type="GO" id="GO:0030378">
    <property type="term" value="F:serine racemase activity"/>
    <property type="evidence" value="ECO:0007669"/>
    <property type="project" value="UniProtKB-EC"/>
</dbReference>
<sequence>LMKHCAGLSAPLARAEWSPTPSVPLVSSPCCATFLSLLLVWASDRCSPSPTAHPSTCRVSERSKNRTGEDQRSTIVFTGRRTLYGQKEYLEPAEARLDEHCDPKHPKTLTSDQITAAAIAIKKADPNVFGGGVMRTEMRHSFLISRRAGMDVHLKMELNQVTGSFKERGGRFALHNLTAEQRKAGAFAASAGNHALALCYHGKQLGVPVTVCMPRHAPIMKIDKCISFGAEVIVQGKDLLAARKLALELSHQRGGTYINGYDHIDVLAGAGTIGTEIMEQMDNKVDAIVIPVGGGGLIAGISVAIKRFWPHVEIIGVESVANASMKKARDVGGPVLTELVPSLADGLSVSVVGVNSYHNSKDKIDRMVTVNESDIAIAVLRLIELEKVVPEGSGACGVAALLSGQLDDLKSKKVVTIVTGGNIDSTALNRCIERGMAHDRRLVRFNVVVSDRPGAINELTSYIADLGVSIKDMILDRPYQRHDIFSVRANIVAETRGSEHAEKLNTKLMERYGPIDCQFKHMPFAAK</sequence>
<accession>A0AAV5SDD1</accession>
<comment type="catalytic activity">
    <reaction evidence="10">
        <text>D-serine = pyruvate + NH4(+)</text>
        <dbReference type="Rhea" id="RHEA:13977"/>
        <dbReference type="ChEBI" id="CHEBI:15361"/>
        <dbReference type="ChEBI" id="CHEBI:28938"/>
        <dbReference type="ChEBI" id="CHEBI:35247"/>
        <dbReference type="EC" id="4.3.1.18"/>
    </reaction>
</comment>
<dbReference type="InterPro" id="IPR050147">
    <property type="entry name" value="Ser/Thr_Dehydratase"/>
</dbReference>
<feature type="region of interest" description="Disordered" evidence="19">
    <location>
        <begin position="47"/>
        <end position="70"/>
    </location>
</feature>
<comment type="catalytic activity">
    <reaction evidence="11">
        <text>L-serine = D-serine</text>
        <dbReference type="Rhea" id="RHEA:10980"/>
        <dbReference type="ChEBI" id="CHEBI:33384"/>
        <dbReference type="ChEBI" id="CHEBI:35247"/>
        <dbReference type="EC" id="5.1.1.18"/>
    </reaction>
</comment>
<comment type="cofactor">
    <cofactor evidence="1">
        <name>pyridoxal 5'-phosphate</name>
        <dbReference type="ChEBI" id="CHEBI:597326"/>
    </cofactor>
</comment>
<dbReference type="FunFam" id="3.40.50.1100:FF:000041">
    <property type="entry name" value="Threonine ammonia-lyase, variant"/>
    <property type="match status" value="1"/>
</dbReference>
<evidence type="ECO:0000256" key="16">
    <source>
        <dbReference type="ARBA" id="ARBA00076108"/>
    </source>
</evidence>
<feature type="non-terminal residue" evidence="21">
    <location>
        <position position="1"/>
    </location>
</feature>
<comment type="function">
    <text evidence="12">Catalyzes the synthesis of D-serine from L-serine. D-serine is a key coagonist with glutamate at NMDA receptors. Has dehydratase activity towards both L-serine and D-serine.</text>
</comment>
<comment type="catalytic activity">
    <reaction evidence="9">
        <text>L-serine = pyruvate + NH4(+)</text>
        <dbReference type="Rhea" id="RHEA:19169"/>
        <dbReference type="ChEBI" id="CHEBI:15361"/>
        <dbReference type="ChEBI" id="CHEBI:28938"/>
        <dbReference type="ChEBI" id="CHEBI:33384"/>
        <dbReference type="EC" id="4.3.1.17"/>
    </reaction>
</comment>
<dbReference type="PANTHER" id="PTHR48078">
    <property type="entry name" value="THREONINE DEHYDRATASE, MITOCHONDRIAL-RELATED"/>
    <property type="match status" value="1"/>
</dbReference>
<protein>
    <recommendedName>
        <fullName evidence="15">Serine racemase</fullName>
        <ecNumber evidence="3">4.3.1.17</ecNumber>
        <ecNumber evidence="13">4.3.1.18</ecNumber>
        <ecNumber evidence="14">5.1.1.18</ecNumber>
    </recommendedName>
    <alternativeName>
        <fullName evidence="16">D-serine ammonia-lyase</fullName>
    </alternativeName>
    <alternativeName>
        <fullName evidence="18">D-serine dehydratase</fullName>
    </alternativeName>
    <alternativeName>
        <fullName evidence="17">L-serine ammonia-lyase</fullName>
    </alternativeName>
    <alternativeName>
        <fullName evidence="7">L-serine deaminase</fullName>
    </alternativeName>
    <alternativeName>
        <fullName evidence="6">L-serine dehydratase</fullName>
    </alternativeName>
    <alternativeName>
        <fullName evidence="8">L-threonine dehydratase</fullName>
    </alternativeName>
</protein>
<keyword evidence="22" id="KW-1185">Reference proteome</keyword>
<dbReference type="GO" id="GO:0008721">
    <property type="term" value="F:D-serine ammonia-lyase activity"/>
    <property type="evidence" value="ECO:0007669"/>
    <property type="project" value="UniProtKB-EC"/>
</dbReference>
<feature type="compositionally biased region" description="Basic and acidic residues" evidence="19">
    <location>
        <begin position="59"/>
        <end position="70"/>
    </location>
</feature>
<dbReference type="AlphaFoldDB" id="A0AAV5SDD1"/>
<dbReference type="InterPro" id="IPR001926">
    <property type="entry name" value="TrpB-like_PALP"/>
</dbReference>
<keyword evidence="4" id="KW-0663">Pyridoxal phosphate</keyword>
<feature type="compositionally biased region" description="Polar residues" evidence="19">
    <location>
        <begin position="47"/>
        <end position="58"/>
    </location>
</feature>
<dbReference type="GO" id="GO:0005524">
    <property type="term" value="F:ATP binding"/>
    <property type="evidence" value="ECO:0007669"/>
    <property type="project" value="UniProtKB-ARBA"/>
</dbReference>
<organism evidence="21 22">
    <name type="scientific">Pristionchus entomophagus</name>
    <dbReference type="NCBI Taxonomy" id="358040"/>
    <lineage>
        <taxon>Eukaryota</taxon>
        <taxon>Metazoa</taxon>
        <taxon>Ecdysozoa</taxon>
        <taxon>Nematoda</taxon>
        <taxon>Chromadorea</taxon>
        <taxon>Rhabditida</taxon>
        <taxon>Rhabditina</taxon>
        <taxon>Diplogasteromorpha</taxon>
        <taxon>Diplogasteroidea</taxon>
        <taxon>Neodiplogasteridae</taxon>
        <taxon>Pristionchus</taxon>
    </lineage>
</organism>
<evidence type="ECO:0000259" key="20">
    <source>
        <dbReference type="Pfam" id="PF00291"/>
    </source>
</evidence>
<dbReference type="Gene3D" id="3.40.50.1100">
    <property type="match status" value="2"/>
</dbReference>
<evidence type="ECO:0000256" key="6">
    <source>
        <dbReference type="ARBA" id="ARBA00031418"/>
    </source>
</evidence>
<proteinExistence type="inferred from homology"/>
<name>A0AAV5SDD1_9BILA</name>
<evidence type="ECO:0000313" key="21">
    <source>
        <dbReference type="EMBL" id="GMS81063.1"/>
    </source>
</evidence>
<evidence type="ECO:0000256" key="12">
    <source>
        <dbReference type="ARBA" id="ARBA00056426"/>
    </source>
</evidence>
<dbReference type="EC" id="4.3.1.18" evidence="13"/>
<evidence type="ECO:0000256" key="7">
    <source>
        <dbReference type="ARBA" id="ARBA00041766"/>
    </source>
</evidence>
<dbReference type="EC" id="4.3.1.17" evidence="3"/>
<dbReference type="InterPro" id="IPR036052">
    <property type="entry name" value="TrpB-like_PALP_sf"/>
</dbReference>
<dbReference type="GO" id="GO:0006567">
    <property type="term" value="P:L-threonine catabolic process"/>
    <property type="evidence" value="ECO:0007669"/>
    <property type="project" value="TreeGrafter"/>
</dbReference>
<dbReference type="PANTHER" id="PTHR48078:SF19">
    <property type="entry name" value="ACT DOMAIN-CONTAINING PROTEIN"/>
    <property type="match status" value="1"/>
</dbReference>
<feature type="domain" description="Tryptophan synthase beta chain-like PALP" evidence="20">
    <location>
        <begin position="133"/>
        <end position="420"/>
    </location>
</feature>
<dbReference type="InterPro" id="IPR044561">
    <property type="entry name" value="ACT_ThrD-II-like"/>
</dbReference>
<dbReference type="EC" id="5.1.1.18" evidence="14"/>
<dbReference type="GO" id="GO:0009097">
    <property type="term" value="P:isoleucine biosynthetic process"/>
    <property type="evidence" value="ECO:0007669"/>
    <property type="project" value="TreeGrafter"/>
</dbReference>
<dbReference type="CDD" id="cd01562">
    <property type="entry name" value="Thr-dehyd"/>
    <property type="match status" value="1"/>
</dbReference>
<evidence type="ECO:0000256" key="2">
    <source>
        <dbReference type="ARBA" id="ARBA00010869"/>
    </source>
</evidence>
<dbReference type="GO" id="GO:0070178">
    <property type="term" value="P:D-serine metabolic process"/>
    <property type="evidence" value="ECO:0007669"/>
    <property type="project" value="UniProtKB-ARBA"/>
</dbReference>
<comment type="caution">
    <text evidence="21">The sequence shown here is derived from an EMBL/GenBank/DDBJ whole genome shotgun (WGS) entry which is preliminary data.</text>
</comment>
<evidence type="ECO:0000256" key="14">
    <source>
        <dbReference type="ARBA" id="ARBA00066592"/>
    </source>
</evidence>
<evidence type="ECO:0000256" key="19">
    <source>
        <dbReference type="SAM" id="MobiDB-lite"/>
    </source>
</evidence>
<evidence type="ECO:0000256" key="3">
    <source>
        <dbReference type="ARBA" id="ARBA00012093"/>
    </source>
</evidence>